<dbReference type="EMBL" id="CAAHFG010000001">
    <property type="protein sequence ID" value="VGO13376.1"/>
    <property type="molecule type" value="Genomic_DNA"/>
</dbReference>
<evidence type="ECO:0000313" key="2">
    <source>
        <dbReference type="Proteomes" id="UP000366872"/>
    </source>
</evidence>
<dbReference type="AlphaFoldDB" id="A0A6C2U1W4"/>
<dbReference type="RefSeq" id="WP_136078951.1">
    <property type="nucleotide sequence ID" value="NZ_CAAHFG010000001.1"/>
</dbReference>
<name>A0A6C2U1W4_PONDE</name>
<protein>
    <submittedName>
        <fullName evidence="1">Uncharacterized protein</fullName>
    </submittedName>
</protein>
<sequence>MSNRTDTEIILREWARESDIYPDIEASLKKSLRKYHDPEFMKDTALWDEFIGEIATDAANAKLALDYILNKDGEVAVMRGQRKLITTIKRNLKKVKPETAEYLWVPVCKYLESMEPKVDKYSSSELPSFDPEKLNNREELHAQLVASCDWWLRVFPIKTSDEKEILLTFIKGLAPSIHQYTNLRPSKSKKSTTDEVSRYSRFCNDVVQCAFAGEKYTLPQVVEWVVAAQKN</sequence>
<organism evidence="1 2">
    <name type="scientific">Pontiella desulfatans</name>
    <dbReference type="NCBI Taxonomy" id="2750659"/>
    <lineage>
        <taxon>Bacteria</taxon>
        <taxon>Pseudomonadati</taxon>
        <taxon>Kiritimatiellota</taxon>
        <taxon>Kiritimatiellia</taxon>
        <taxon>Kiritimatiellales</taxon>
        <taxon>Pontiellaceae</taxon>
        <taxon>Pontiella</taxon>
    </lineage>
</organism>
<dbReference type="Proteomes" id="UP000366872">
    <property type="component" value="Unassembled WGS sequence"/>
</dbReference>
<proteinExistence type="predicted"/>
<accession>A0A6C2U1W4</accession>
<gene>
    <name evidence="1" type="ORF">PDESU_01933</name>
</gene>
<evidence type="ECO:0000313" key="1">
    <source>
        <dbReference type="EMBL" id="VGO13376.1"/>
    </source>
</evidence>
<keyword evidence="2" id="KW-1185">Reference proteome</keyword>
<reference evidence="1 2" key="1">
    <citation type="submission" date="2019-04" db="EMBL/GenBank/DDBJ databases">
        <authorList>
            <person name="Van Vliet M D."/>
        </authorList>
    </citation>
    <scope>NUCLEOTIDE SEQUENCE [LARGE SCALE GENOMIC DNA]</scope>
    <source>
        <strain evidence="1 2">F1</strain>
    </source>
</reference>